<accession>A0ABS1SYT6</accession>
<dbReference type="InterPro" id="IPR006076">
    <property type="entry name" value="FAD-dep_OxRdtase"/>
</dbReference>
<keyword evidence="5" id="KW-0560">Oxidoreductase</keyword>
<protein>
    <submittedName>
        <fullName evidence="7">FAD-dependent oxidoreductase</fullName>
    </submittedName>
</protein>
<dbReference type="PRINTS" id="PR01001">
    <property type="entry name" value="FADG3PDH"/>
</dbReference>
<dbReference type="InterPro" id="IPR000447">
    <property type="entry name" value="G3P_DH_FAD-dep"/>
</dbReference>
<keyword evidence="4" id="KW-0274">FAD</keyword>
<evidence type="ECO:0000259" key="6">
    <source>
        <dbReference type="Pfam" id="PF01266"/>
    </source>
</evidence>
<dbReference type="PANTHER" id="PTHR11985:SF15">
    <property type="entry name" value="GLYCEROL-3-PHOSPHATE DEHYDROGENASE, MITOCHONDRIAL"/>
    <property type="match status" value="1"/>
</dbReference>
<dbReference type="Gene3D" id="3.50.50.60">
    <property type="entry name" value="FAD/NAD(P)-binding domain"/>
    <property type="match status" value="1"/>
</dbReference>
<evidence type="ECO:0000256" key="5">
    <source>
        <dbReference type="ARBA" id="ARBA00023002"/>
    </source>
</evidence>
<evidence type="ECO:0000256" key="1">
    <source>
        <dbReference type="ARBA" id="ARBA00001974"/>
    </source>
</evidence>
<comment type="cofactor">
    <cofactor evidence="1">
        <name>FAD</name>
        <dbReference type="ChEBI" id="CHEBI:57692"/>
    </cofactor>
</comment>
<dbReference type="RefSeq" id="WP_202720680.1">
    <property type="nucleotide sequence ID" value="NZ_BPEX01000001.1"/>
</dbReference>
<reference evidence="7 8" key="1">
    <citation type="submission" date="2021-01" db="EMBL/GenBank/DDBJ databases">
        <title>Genome sequence of Shewanella schlegeliana JCM 11561.</title>
        <authorList>
            <person name="Zhang H."/>
            <person name="Li C."/>
        </authorList>
    </citation>
    <scope>NUCLEOTIDE SEQUENCE [LARGE SCALE GENOMIC DNA]</scope>
    <source>
        <strain evidence="7 8">JCM 11561</strain>
    </source>
</reference>
<dbReference type="Pfam" id="PF01266">
    <property type="entry name" value="DAO"/>
    <property type="match status" value="1"/>
</dbReference>
<dbReference type="SUPFAM" id="SSF54373">
    <property type="entry name" value="FAD-linked reductases, C-terminal domain"/>
    <property type="match status" value="1"/>
</dbReference>
<evidence type="ECO:0000313" key="8">
    <source>
        <dbReference type="Proteomes" id="UP000604898"/>
    </source>
</evidence>
<sequence length="391" mass="42962">MKTVDLLVIGGGINGAGIAQCAAAAGYSVLLLEKETIAGQTSANSSKLIHGGLRYLESGQLPLVRKSLAERKALLKLAPSLVNPIPFYIPVYDNSRRSPWAIRAGLSLYAMLSDFDALGQFKSVPAVYWSKIKGLKLSGLKAVYQYWDAQTDDMLLTQAVIKNARSLGADVIEYADCTNIEHKQGHCVVRYQYAGTEQKIEALAVVNAAGPWVNQVLDTVFPPIASLPIEWVQGSHLLLDIPANDGIIYLESCFDKRVIFVMPWKGKTLIGTTETILSSLTAKPSVTAEEVEYLLGIYRHYFSCFGDLASLKSRVVDSFCGVRVLPKLTGSAFDRPRDTVHQIQPSHPNLLSLYGGKLTTYRTTANEVCEWLEGTIGKRQNLADFEQLFLD</sequence>
<keyword evidence="8" id="KW-1185">Reference proteome</keyword>
<gene>
    <name evidence="7" type="ORF">JMA39_04795</name>
</gene>
<dbReference type="Gene3D" id="3.30.9.10">
    <property type="entry name" value="D-Amino Acid Oxidase, subunit A, domain 2"/>
    <property type="match status" value="1"/>
</dbReference>
<keyword evidence="3" id="KW-0285">Flavoprotein</keyword>
<dbReference type="PANTHER" id="PTHR11985">
    <property type="entry name" value="GLYCEROL-3-PHOSPHATE DEHYDROGENASE"/>
    <property type="match status" value="1"/>
</dbReference>
<name>A0ABS1SYT6_9GAMM</name>
<comment type="caution">
    <text evidence="7">The sequence shown here is derived from an EMBL/GenBank/DDBJ whole genome shotgun (WGS) entry which is preliminary data.</text>
</comment>
<evidence type="ECO:0000256" key="4">
    <source>
        <dbReference type="ARBA" id="ARBA00022827"/>
    </source>
</evidence>
<feature type="domain" description="FAD dependent oxidoreductase" evidence="6">
    <location>
        <begin position="5"/>
        <end position="361"/>
    </location>
</feature>
<dbReference type="EMBL" id="JAESVD010000002">
    <property type="protein sequence ID" value="MBL4912456.1"/>
    <property type="molecule type" value="Genomic_DNA"/>
</dbReference>
<comment type="similarity">
    <text evidence="2">Belongs to the FAD-dependent glycerol-3-phosphate dehydrogenase family.</text>
</comment>
<organism evidence="7 8">
    <name type="scientific">Shewanella schlegeliana</name>
    <dbReference type="NCBI Taxonomy" id="190308"/>
    <lineage>
        <taxon>Bacteria</taxon>
        <taxon>Pseudomonadati</taxon>
        <taxon>Pseudomonadota</taxon>
        <taxon>Gammaproteobacteria</taxon>
        <taxon>Alteromonadales</taxon>
        <taxon>Shewanellaceae</taxon>
        <taxon>Shewanella</taxon>
    </lineage>
</organism>
<dbReference type="PROSITE" id="PS00978">
    <property type="entry name" value="FAD_G3PDH_2"/>
    <property type="match status" value="1"/>
</dbReference>
<proteinExistence type="inferred from homology"/>
<dbReference type="Proteomes" id="UP000604898">
    <property type="component" value="Unassembled WGS sequence"/>
</dbReference>
<dbReference type="InterPro" id="IPR036188">
    <property type="entry name" value="FAD/NAD-bd_sf"/>
</dbReference>
<evidence type="ECO:0000256" key="3">
    <source>
        <dbReference type="ARBA" id="ARBA00022630"/>
    </source>
</evidence>
<evidence type="ECO:0000256" key="2">
    <source>
        <dbReference type="ARBA" id="ARBA00007330"/>
    </source>
</evidence>
<dbReference type="SUPFAM" id="SSF51905">
    <property type="entry name" value="FAD/NAD(P)-binding domain"/>
    <property type="match status" value="1"/>
</dbReference>
<evidence type="ECO:0000313" key="7">
    <source>
        <dbReference type="EMBL" id="MBL4912456.1"/>
    </source>
</evidence>